<gene>
    <name evidence="2" type="ORF">C7960_0291</name>
    <name evidence="1" type="ORF">SAMN06295989_101258</name>
</gene>
<name>A0A285EQZ1_9EURY</name>
<dbReference type="Proteomes" id="UP000217726">
    <property type="component" value="Unassembled WGS sequence"/>
</dbReference>
<reference evidence="2 4" key="3">
    <citation type="submission" date="2019-03" db="EMBL/GenBank/DDBJ databases">
        <title>Subsurface microbial communities from deep shales in Ohio and West Virginia, USA.</title>
        <authorList>
            <person name="Wrighton K."/>
        </authorList>
    </citation>
    <scope>NUCLEOTIDE SEQUENCE [LARGE SCALE GENOMIC DNA]</scope>
    <source>
        <strain evidence="2 4">WG1_MB</strain>
    </source>
</reference>
<organism evidence="1 3">
    <name type="scientific">Methanohalophilus euhalobius</name>
    <dbReference type="NCBI Taxonomy" id="51203"/>
    <lineage>
        <taxon>Archaea</taxon>
        <taxon>Methanobacteriati</taxon>
        <taxon>Methanobacteriota</taxon>
        <taxon>Stenosarchaea group</taxon>
        <taxon>Methanomicrobia</taxon>
        <taxon>Methanosarcinales</taxon>
        <taxon>Methanosarcinaceae</taxon>
        <taxon>Methanohalophilus</taxon>
    </lineage>
</organism>
<evidence type="ECO:0000313" key="1">
    <source>
        <dbReference type="EMBL" id="SNY00506.1"/>
    </source>
</evidence>
<accession>A0A285EQZ1</accession>
<proteinExistence type="predicted"/>
<dbReference type="Proteomes" id="UP000295404">
    <property type="component" value="Unassembled WGS sequence"/>
</dbReference>
<reference evidence="1" key="2">
    <citation type="submission" date="2017-09" db="EMBL/GenBank/DDBJ databases">
        <authorList>
            <person name="Ehlers B."/>
            <person name="Leendertz F.H."/>
        </authorList>
    </citation>
    <scope>NUCLEOTIDE SEQUENCE [LARGE SCALE GENOMIC DNA]</scope>
    <source>
        <strain evidence="1">WG-1MB</strain>
    </source>
</reference>
<evidence type="ECO:0000313" key="3">
    <source>
        <dbReference type="Proteomes" id="UP000217726"/>
    </source>
</evidence>
<dbReference type="EMBL" id="OBDR01000001">
    <property type="protein sequence ID" value="SNY00506.1"/>
    <property type="molecule type" value="Genomic_DNA"/>
</dbReference>
<protein>
    <submittedName>
        <fullName evidence="1">Uncharacterized protein</fullName>
    </submittedName>
</protein>
<keyword evidence="3" id="KW-1185">Reference proteome</keyword>
<sequence length="59" mass="6651">MFGFEQAQNIIVDWLEEHRYLSENEDIAAVGLGIKTLDANGSLDVQDSRRKASSDIRNN</sequence>
<dbReference type="AlphaFoldDB" id="A0A285EQZ1"/>
<dbReference type="EMBL" id="SMMS01000001">
    <property type="protein sequence ID" value="TCL11180.1"/>
    <property type="molecule type" value="Genomic_DNA"/>
</dbReference>
<evidence type="ECO:0000313" key="2">
    <source>
        <dbReference type="EMBL" id="TCL11180.1"/>
    </source>
</evidence>
<reference evidence="3" key="1">
    <citation type="submission" date="2017-09" db="EMBL/GenBank/DDBJ databases">
        <authorList>
            <person name="Varghese N."/>
            <person name="Submissions S."/>
        </authorList>
    </citation>
    <scope>NUCLEOTIDE SEQUENCE [LARGE SCALE GENOMIC DNA]</scope>
    <source>
        <strain evidence="3">WG-1MB</strain>
    </source>
</reference>
<dbReference type="RefSeq" id="WP_096711438.1">
    <property type="nucleotide sequence ID" value="NZ_OBDR01000001.1"/>
</dbReference>
<evidence type="ECO:0000313" key="4">
    <source>
        <dbReference type="Proteomes" id="UP000295404"/>
    </source>
</evidence>